<dbReference type="FunFam" id="3.30.70.270:FF:000026">
    <property type="entry name" value="Transposon Ty3-G Gag-Pol polyprotein"/>
    <property type="match status" value="1"/>
</dbReference>
<comment type="caution">
    <text evidence="4">The sequence shown here is derived from an EMBL/GenBank/DDBJ whole genome shotgun (WGS) entry which is preliminary data.</text>
</comment>
<sequence>MADCVLPQLLQNIEQLLWKAGNLTRENVNFLKESGEMYETFLSMAAENGGKKKELKTKSTRNSILFREIEITENEEGFSKLPEAMKLKVKYGKYYLGKAKECIKEIDKKMPSLFKKVQEARCNKTQSGIQEGEIEELEMDLEDIEQQLKSCKSYLEGAEQAVSELKIEIDEELARYKIKLVAQVAGIAGGFMLGKVLLQETTLSSSTVRHIGERISGLWGLGGVAALSVSSSLILYQKIAAYKRNLNEELNKLQSELEKIRKEYKLSNCISLLISFRDRLTLESEEGQRTTLRSGNFVGIGAQRSKPNEDAPLTQGAATGSSLVRAPGSKKTKNTLRIALNMHVLYHRLSKALALESGPTPPEIPAPTMQMAIAFVEALETIKGTSEIEYKTAFVSTDEKVTIAQQEVIMCVHPKRQTVEDYVSTETLQPGLDKCALGMCELKFLGHVISAEAIRPDPDKVKAIADAPVPQNQAELRSFLGSITYLAQFVSNLATVITPLRYLTQKGVVWKWSTTESKAFEEVKELLIKVPCLAHYSLEAETKLVVDASCVLLQNVDSRWQPISYASRSLTAEKRYSHIEREAMAVLFGLQKMHSSIYDRHVVFSTDHKPLLGSKRAALKELVINNGRKGRFVKFLQEALNPDFIQEEINRYRSTASNSLLQLEEMYADESFMKKLQAQLAFLKVKTAILMVHLNYFQERVPQVTQVHGKMEQLLHFLHEISQGSTRFSRKGTNSLSLVQHQKLTRQRRVAWLQKVLIQLPKRKKSSATPGNLFRSSTLNRLLDDSQVKEECNAYEKSQLSLNTQQHSPRNDMEVNYGIHQITAQTFNKEAACVFPEHRRPFLNCE</sequence>
<dbReference type="Pfam" id="PF17919">
    <property type="entry name" value="RT_RNaseH_2"/>
    <property type="match status" value="1"/>
</dbReference>
<dbReference type="PANTHER" id="PTHR37984">
    <property type="entry name" value="PROTEIN CBG26694"/>
    <property type="match status" value="1"/>
</dbReference>
<feature type="region of interest" description="Disordered" evidence="2">
    <location>
        <begin position="299"/>
        <end position="328"/>
    </location>
</feature>
<dbReference type="InterPro" id="IPR043128">
    <property type="entry name" value="Rev_trsase/Diguanyl_cyclase"/>
</dbReference>
<dbReference type="SUPFAM" id="SSF56672">
    <property type="entry name" value="DNA/RNA polymerases"/>
    <property type="match status" value="1"/>
</dbReference>
<evidence type="ECO:0000256" key="1">
    <source>
        <dbReference type="SAM" id="Coils"/>
    </source>
</evidence>
<dbReference type="Gene3D" id="3.30.70.270">
    <property type="match status" value="1"/>
</dbReference>
<dbReference type="InterPro" id="IPR050951">
    <property type="entry name" value="Retrovirus_Pol_polyprotein"/>
</dbReference>
<feature type="domain" description="Reverse transcriptase/retrotransposon-derived protein RNase H-like" evidence="3">
    <location>
        <begin position="512"/>
        <end position="603"/>
    </location>
</feature>
<gene>
    <name evidence="4" type="primary">pol</name>
    <name evidence="4" type="ORF">AWC38_SpisGene20385</name>
</gene>
<evidence type="ECO:0000313" key="4">
    <source>
        <dbReference type="EMBL" id="PFX15397.1"/>
    </source>
</evidence>
<organism evidence="4 5">
    <name type="scientific">Stylophora pistillata</name>
    <name type="common">Smooth cauliflower coral</name>
    <dbReference type="NCBI Taxonomy" id="50429"/>
    <lineage>
        <taxon>Eukaryota</taxon>
        <taxon>Metazoa</taxon>
        <taxon>Cnidaria</taxon>
        <taxon>Anthozoa</taxon>
        <taxon>Hexacorallia</taxon>
        <taxon>Scleractinia</taxon>
        <taxon>Astrocoeniina</taxon>
        <taxon>Pocilloporidae</taxon>
        <taxon>Stylophora</taxon>
    </lineage>
</organism>
<accession>A0A2B4RGD1</accession>
<evidence type="ECO:0000259" key="3">
    <source>
        <dbReference type="Pfam" id="PF17919"/>
    </source>
</evidence>
<feature type="coiled-coil region" evidence="1">
    <location>
        <begin position="127"/>
        <end position="175"/>
    </location>
</feature>
<name>A0A2B4RGD1_STYPI</name>
<evidence type="ECO:0000313" key="5">
    <source>
        <dbReference type="Proteomes" id="UP000225706"/>
    </source>
</evidence>
<dbReference type="AlphaFoldDB" id="A0A2B4RGD1"/>
<dbReference type="InterPro" id="IPR043502">
    <property type="entry name" value="DNA/RNA_pol_sf"/>
</dbReference>
<feature type="coiled-coil region" evidence="1">
    <location>
        <begin position="236"/>
        <end position="270"/>
    </location>
</feature>
<dbReference type="InterPro" id="IPR041577">
    <property type="entry name" value="RT_RNaseH_2"/>
</dbReference>
<proteinExistence type="predicted"/>
<dbReference type="Proteomes" id="UP000225706">
    <property type="component" value="Unassembled WGS sequence"/>
</dbReference>
<protein>
    <submittedName>
        <fullName evidence="4">Retrovirus-related Pol polyprotein</fullName>
    </submittedName>
</protein>
<dbReference type="PANTHER" id="PTHR37984:SF9">
    <property type="entry name" value="INTEGRASE CATALYTIC DOMAIN-CONTAINING PROTEIN"/>
    <property type="match status" value="1"/>
</dbReference>
<reference evidence="5" key="1">
    <citation type="journal article" date="2017" name="bioRxiv">
        <title>Comparative analysis of the genomes of Stylophora pistillata and Acropora digitifera provides evidence for extensive differences between species of corals.</title>
        <authorList>
            <person name="Voolstra C.R."/>
            <person name="Li Y."/>
            <person name="Liew Y.J."/>
            <person name="Baumgarten S."/>
            <person name="Zoccola D."/>
            <person name="Flot J.-F."/>
            <person name="Tambutte S."/>
            <person name="Allemand D."/>
            <person name="Aranda M."/>
        </authorList>
    </citation>
    <scope>NUCLEOTIDE SEQUENCE [LARGE SCALE GENOMIC DNA]</scope>
</reference>
<keyword evidence="1" id="KW-0175">Coiled coil</keyword>
<evidence type="ECO:0000256" key="2">
    <source>
        <dbReference type="SAM" id="MobiDB-lite"/>
    </source>
</evidence>
<keyword evidence="5" id="KW-1185">Reference proteome</keyword>
<dbReference type="EMBL" id="LSMT01000653">
    <property type="protein sequence ID" value="PFX15397.1"/>
    <property type="molecule type" value="Genomic_DNA"/>
</dbReference>